<dbReference type="InterPro" id="IPR012337">
    <property type="entry name" value="RNaseH-like_sf"/>
</dbReference>
<dbReference type="SUPFAM" id="SSF53098">
    <property type="entry name" value="Ribonuclease H-like"/>
    <property type="match status" value="1"/>
</dbReference>
<dbReference type="PANTHER" id="PTHR42648">
    <property type="entry name" value="TRANSPOSASE, PUTATIVE-RELATED"/>
    <property type="match status" value="1"/>
</dbReference>
<feature type="compositionally biased region" description="Basic and acidic residues" evidence="1">
    <location>
        <begin position="115"/>
        <end position="129"/>
    </location>
</feature>
<name>A0AAV1TFI0_9STRA</name>
<proteinExistence type="predicted"/>
<comment type="caution">
    <text evidence="3">The sequence shown here is derived from an EMBL/GenBank/DDBJ whole genome shotgun (WGS) entry which is preliminary data.</text>
</comment>
<evidence type="ECO:0008006" key="6">
    <source>
        <dbReference type="Google" id="ProtNLM"/>
    </source>
</evidence>
<dbReference type="AlphaFoldDB" id="A0AAV1TFI0"/>
<feature type="region of interest" description="Disordered" evidence="1">
    <location>
        <begin position="115"/>
        <end position="142"/>
    </location>
</feature>
<sequence>MVQKPFPSNRDKRTYNTFEMLHFDICGPMEEKSLGGSKYLLLIVDEASGCMKGFCLHSKSESEECIKKYITMIQTQFNKKVKVVRHDGAREFATNSLQDFYEVEGIVLHCRSERGKRSKRSGETEESRAENTCPIVGRFESD</sequence>
<dbReference type="EMBL" id="CAKLBY020000039">
    <property type="protein sequence ID" value="CAK7914065.1"/>
    <property type="molecule type" value="Genomic_DNA"/>
</dbReference>
<accession>A0AAV1TFI0</accession>
<gene>
    <name evidence="2" type="ORF">PM001_LOCUS4887</name>
    <name evidence="3" type="ORF">PM001_LOCUS4889</name>
    <name evidence="4" type="ORF">PM001_LOCUS4891</name>
</gene>
<evidence type="ECO:0000313" key="4">
    <source>
        <dbReference type="EMBL" id="CAK7914076.1"/>
    </source>
</evidence>
<organism evidence="3 5">
    <name type="scientific">Peronospora matthiolae</name>
    <dbReference type="NCBI Taxonomy" id="2874970"/>
    <lineage>
        <taxon>Eukaryota</taxon>
        <taxon>Sar</taxon>
        <taxon>Stramenopiles</taxon>
        <taxon>Oomycota</taxon>
        <taxon>Peronosporomycetes</taxon>
        <taxon>Peronosporales</taxon>
        <taxon>Peronosporaceae</taxon>
        <taxon>Peronospora</taxon>
    </lineage>
</organism>
<dbReference type="EMBL" id="CAKLBY020000039">
    <property type="protein sequence ID" value="CAK7914076.1"/>
    <property type="molecule type" value="Genomic_DNA"/>
</dbReference>
<dbReference type="GO" id="GO:0003676">
    <property type="term" value="F:nucleic acid binding"/>
    <property type="evidence" value="ECO:0007669"/>
    <property type="project" value="InterPro"/>
</dbReference>
<dbReference type="InterPro" id="IPR036397">
    <property type="entry name" value="RNaseH_sf"/>
</dbReference>
<dbReference type="Proteomes" id="UP001162060">
    <property type="component" value="Unassembled WGS sequence"/>
</dbReference>
<evidence type="ECO:0000256" key="1">
    <source>
        <dbReference type="SAM" id="MobiDB-lite"/>
    </source>
</evidence>
<evidence type="ECO:0000313" key="3">
    <source>
        <dbReference type="EMBL" id="CAK7914065.1"/>
    </source>
</evidence>
<dbReference type="InterPro" id="IPR039537">
    <property type="entry name" value="Retrotran_Ty1/copia-like"/>
</dbReference>
<protein>
    <recommendedName>
        <fullName evidence="6">Integrase catalytic domain-containing protein</fullName>
    </recommendedName>
</protein>
<evidence type="ECO:0000313" key="5">
    <source>
        <dbReference type="Proteomes" id="UP001162060"/>
    </source>
</evidence>
<dbReference type="PANTHER" id="PTHR42648:SF28">
    <property type="entry name" value="TRANSPOSON-ENCODED PROTEIN WITH RIBONUCLEASE H-LIKE AND RETROVIRUS ZINC FINGER-LIKE DOMAINS"/>
    <property type="match status" value="1"/>
</dbReference>
<evidence type="ECO:0000313" key="2">
    <source>
        <dbReference type="EMBL" id="CAK7914055.1"/>
    </source>
</evidence>
<dbReference type="Gene3D" id="3.30.420.10">
    <property type="entry name" value="Ribonuclease H-like superfamily/Ribonuclease H"/>
    <property type="match status" value="1"/>
</dbReference>
<dbReference type="EMBL" id="CAKLBY020000039">
    <property type="protein sequence ID" value="CAK7914055.1"/>
    <property type="molecule type" value="Genomic_DNA"/>
</dbReference>
<reference evidence="3" key="1">
    <citation type="submission" date="2024-01" db="EMBL/GenBank/DDBJ databases">
        <authorList>
            <person name="Webb A."/>
        </authorList>
    </citation>
    <scope>NUCLEOTIDE SEQUENCE</scope>
    <source>
        <strain evidence="3">Pm1</strain>
    </source>
</reference>